<evidence type="ECO:0008006" key="4">
    <source>
        <dbReference type="Google" id="ProtNLM"/>
    </source>
</evidence>
<evidence type="ECO:0000313" key="3">
    <source>
        <dbReference type="Proteomes" id="UP000800040"/>
    </source>
</evidence>
<feature type="region of interest" description="Disordered" evidence="1">
    <location>
        <begin position="396"/>
        <end position="417"/>
    </location>
</feature>
<feature type="compositionally biased region" description="Basic and acidic residues" evidence="1">
    <location>
        <begin position="291"/>
        <end position="300"/>
    </location>
</feature>
<sequence>MTTNYNRDQTVVLTDYTQWIKWIAQLENKCVPLSVWHLFDTKQLSQPLVEPRAVTRPEVDSYQPSTAAINAYTTQYQLEHPHAAHTPPFVPTRVSDLSNTGKASYKEDVEDYKGRFEAYKMEDTKYQRERNNLAQVTDFIRTTVSAHLFTNCCKPSQPYREWIAKFAATVGVRAEDELDKARTRYHEAMKPMRVVTHWDTWLTEVDHAVTEGRATGVPECLNDQFIKKDFVSAVSKHFSTWVTSFIVHGLRDVTVTATEIFLQFRQNAQLMHPTAAFALDNASFLAGGESHQSHEGDAQHAKSAPSKSRGRHRNQRPTGRNNAGLKRPSDHEPTRAEGTKCPACSQRHALKDCYYMHPDHAPAWWKPNQAVTELIQYKRKHNTAFIGLLRGQSRPRSKTPVVFKQSHTPTPETIEKE</sequence>
<protein>
    <recommendedName>
        <fullName evidence="4">Gag protein</fullName>
    </recommendedName>
</protein>
<keyword evidence="3" id="KW-1185">Reference proteome</keyword>
<reference evidence="2" key="1">
    <citation type="submission" date="2020-01" db="EMBL/GenBank/DDBJ databases">
        <authorList>
            <consortium name="DOE Joint Genome Institute"/>
            <person name="Haridas S."/>
            <person name="Albert R."/>
            <person name="Binder M."/>
            <person name="Bloem J."/>
            <person name="Labutti K."/>
            <person name="Salamov A."/>
            <person name="Andreopoulos B."/>
            <person name="Baker S.E."/>
            <person name="Barry K."/>
            <person name="Bills G."/>
            <person name="Bluhm B.H."/>
            <person name="Cannon C."/>
            <person name="Castanera R."/>
            <person name="Culley D.E."/>
            <person name="Daum C."/>
            <person name="Ezra D."/>
            <person name="Gonzalez J.B."/>
            <person name="Henrissat B."/>
            <person name="Kuo A."/>
            <person name="Liang C."/>
            <person name="Lipzen A."/>
            <person name="Lutzoni F."/>
            <person name="Magnuson J."/>
            <person name="Mondo S."/>
            <person name="Nolan M."/>
            <person name="Ohm R."/>
            <person name="Pangilinan J."/>
            <person name="Park H.-J."/>
            <person name="Ramirez L."/>
            <person name="Alfaro M."/>
            <person name="Sun H."/>
            <person name="Tritt A."/>
            <person name="Yoshinaga Y."/>
            <person name="Zwiers L.-H."/>
            <person name="Turgeon B.G."/>
            <person name="Goodwin S.B."/>
            <person name="Spatafora J.W."/>
            <person name="Crous P.W."/>
            <person name="Grigoriev I.V."/>
        </authorList>
    </citation>
    <scope>NUCLEOTIDE SEQUENCE</scope>
    <source>
        <strain evidence="2">P77</strain>
    </source>
</reference>
<feature type="region of interest" description="Disordered" evidence="1">
    <location>
        <begin position="288"/>
        <end position="341"/>
    </location>
</feature>
<dbReference type="EMBL" id="ML975721">
    <property type="protein sequence ID" value="KAF1828058.1"/>
    <property type="molecule type" value="Genomic_DNA"/>
</dbReference>
<organism evidence="2 3">
    <name type="scientific">Decorospora gaudefroyi</name>
    <dbReference type="NCBI Taxonomy" id="184978"/>
    <lineage>
        <taxon>Eukaryota</taxon>
        <taxon>Fungi</taxon>
        <taxon>Dikarya</taxon>
        <taxon>Ascomycota</taxon>
        <taxon>Pezizomycotina</taxon>
        <taxon>Dothideomycetes</taxon>
        <taxon>Pleosporomycetidae</taxon>
        <taxon>Pleosporales</taxon>
        <taxon>Pleosporineae</taxon>
        <taxon>Pleosporaceae</taxon>
        <taxon>Decorospora</taxon>
    </lineage>
</organism>
<feature type="compositionally biased region" description="Basic and acidic residues" evidence="1">
    <location>
        <begin position="327"/>
        <end position="338"/>
    </location>
</feature>
<accession>A0A6A5JUZ6</accession>
<dbReference type="Proteomes" id="UP000800040">
    <property type="component" value="Unassembled WGS sequence"/>
</dbReference>
<evidence type="ECO:0000256" key="1">
    <source>
        <dbReference type="SAM" id="MobiDB-lite"/>
    </source>
</evidence>
<dbReference type="AlphaFoldDB" id="A0A6A5JUZ6"/>
<dbReference type="OrthoDB" id="4951733at2759"/>
<gene>
    <name evidence="2" type="ORF">BDW02DRAFT_513408</name>
</gene>
<proteinExistence type="predicted"/>
<evidence type="ECO:0000313" key="2">
    <source>
        <dbReference type="EMBL" id="KAF1828058.1"/>
    </source>
</evidence>
<name>A0A6A5JUZ6_9PLEO</name>